<dbReference type="GO" id="GO:0005634">
    <property type="term" value="C:nucleus"/>
    <property type="evidence" value="ECO:0007669"/>
    <property type="project" value="TreeGrafter"/>
</dbReference>
<dbReference type="GO" id="GO:0052717">
    <property type="term" value="F:tRNA-specific adenosine-34 deaminase activity"/>
    <property type="evidence" value="ECO:0007669"/>
    <property type="project" value="TreeGrafter"/>
</dbReference>
<dbReference type="Proteomes" id="UP000825935">
    <property type="component" value="Chromosome 34"/>
</dbReference>
<dbReference type="SUPFAM" id="SSF53927">
    <property type="entry name" value="Cytidine deaminase-like"/>
    <property type="match status" value="1"/>
</dbReference>
<dbReference type="GO" id="GO:0005737">
    <property type="term" value="C:cytoplasm"/>
    <property type="evidence" value="ECO:0007669"/>
    <property type="project" value="TreeGrafter"/>
</dbReference>
<name>A0A8T2QKI0_CERRI</name>
<evidence type="ECO:0000259" key="4">
    <source>
        <dbReference type="PROSITE" id="PS51747"/>
    </source>
</evidence>
<feature type="domain" description="CMP/dCMP-type deaminase" evidence="4">
    <location>
        <begin position="238"/>
        <end position="443"/>
    </location>
</feature>
<comment type="similarity">
    <text evidence="2">Belongs to the cytidine and deoxycytidylate deaminase family. ADAT3 subfamily.</text>
</comment>
<dbReference type="GO" id="GO:0008033">
    <property type="term" value="P:tRNA processing"/>
    <property type="evidence" value="ECO:0007669"/>
    <property type="project" value="UniProtKB-KW"/>
</dbReference>
<dbReference type="InterPro" id="IPR009719">
    <property type="entry name" value="GIP1_N"/>
</dbReference>
<keyword evidence="6" id="KW-1185">Reference proteome</keyword>
<dbReference type="InterPro" id="IPR002125">
    <property type="entry name" value="CMP_dCMP_dom"/>
</dbReference>
<dbReference type="Gene3D" id="3.40.140.10">
    <property type="entry name" value="Cytidine Deaminase, domain 2"/>
    <property type="match status" value="1"/>
</dbReference>
<organism evidence="5 6">
    <name type="scientific">Ceratopteris richardii</name>
    <name type="common">Triangle waterfern</name>
    <dbReference type="NCBI Taxonomy" id="49495"/>
    <lineage>
        <taxon>Eukaryota</taxon>
        <taxon>Viridiplantae</taxon>
        <taxon>Streptophyta</taxon>
        <taxon>Embryophyta</taxon>
        <taxon>Tracheophyta</taxon>
        <taxon>Polypodiopsida</taxon>
        <taxon>Polypodiidae</taxon>
        <taxon>Polypodiales</taxon>
        <taxon>Pteridineae</taxon>
        <taxon>Pteridaceae</taxon>
        <taxon>Parkerioideae</taxon>
        <taxon>Ceratopteris</taxon>
    </lineage>
</organism>
<dbReference type="PANTHER" id="PTHR11079:SF156">
    <property type="entry name" value="INACTIVE TRNA-SPECIFIC ADENOSINE DEAMINASE-LIKE PROTEIN 3-RELATED"/>
    <property type="match status" value="1"/>
</dbReference>
<evidence type="ECO:0000256" key="2">
    <source>
        <dbReference type="ARBA" id="ARBA00038160"/>
    </source>
</evidence>
<proteinExistence type="inferred from homology"/>
<dbReference type="InterPro" id="IPR016193">
    <property type="entry name" value="Cytidine_deaminase-like"/>
</dbReference>
<dbReference type="OMA" id="QHWPTSF"/>
<evidence type="ECO:0000256" key="1">
    <source>
        <dbReference type="ARBA" id="ARBA00022694"/>
    </source>
</evidence>
<dbReference type="OrthoDB" id="3180714at2759"/>
<gene>
    <name evidence="5" type="ORF">KP509_34G022500</name>
</gene>
<accession>A0A8T2QKI0</accession>
<evidence type="ECO:0000256" key="3">
    <source>
        <dbReference type="SAM" id="MobiDB-lite"/>
    </source>
</evidence>
<reference evidence="5" key="1">
    <citation type="submission" date="2021-08" db="EMBL/GenBank/DDBJ databases">
        <title>WGS assembly of Ceratopteris richardii.</title>
        <authorList>
            <person name="Marchant D.B."/>
            <person name="Chen G."/>
            <person name="Jenkins J."/>
            <person name="Shu S."/>
            <person name="Leebens-Mack J."/>
            <person name="Grimwood J."/>
            <person name="Schmutz J."/>
            <person name="Soltis P."/>
            <person name="Soltis D."/>
            <person name="Chen Z.-H."/>
        </authorList>
    </citation>
    <scope>NUCLEOTIDE SEQUENCE</scope>
    <source>
        <strain evidence="5">Whitten #5841</strain>
        <tissue evidence="5">Leaf</tissue>
    </source>
</reference>
<feature type="region of interest" description="Disordered" evidence="3">
    <location>
        <begin position="1"/>
        <end position="24"/>
    </location>
</feature>
<dbReference type="PROSITE" id="PS51747">
    <property type="entry name" value="CYT_DCMP_DEAMINASES_2"/>
    <property type="match status" value="1"/>
</dbReference>
<dbReference type="AlphaFoldDB" id="A0A8T2QKI0"/>
<dbReference type="PANTHER" id="PTHR11079">
    <property type="entry name" value="CYTOSINE DEAMINASE FAMILY MEMBER"/>
    <property type="match status" value="1"/>
</dbReference>
<sequence>MNHRDSVGAGTCGARNGSHDNTEAPAEAENVVWKFEEIVNKRSDEEVYAILTECEIALNCSANALMNQNTFHETKRRRMESRETCSEMETSQKLWEVKQVLGRDLPPKLPVVNVFAAHIQSKIASTLIRKLNKCAPLSTLGHVKRVRKVSHEDGVVELSILLCIVPPGSSEWSSSKVAPAISAIVDEHGLTPFVQEVPQYEACSRDEWKEQCQSWPTSYHPNAVKLHQLLGFEDNEVKDICRFMRVAIIQAQLGAKFGQLPNGAVIVDPGKGIIVSTGHDETGGWMDAGCAIDPGDHLQGQAGTYSSIDVNVHHRSDNKNVYSYHPLRHAVMVAIERAAEMNKKEEHENAGDTDGKLMNAKCVHINEAPDSLQKQGRVRNDQYLCTGFDAYITREPCYMCAMALLHQRVRRIFYGIPNPNVGALGGSQRLHGMEGLNHHYLVFQVSLSEKDIMGS</sequence>
<evidence type="ECO:0000313" key="6">
    <source>
        <dbReference type="Proteomes" id="UP000825935"/>
    </source>
</evidence>
<comment type="caution">
    <text evidence="5">The sequence shown here is derived from an EMBL/GenBank/DDBJ whole genome shotgun (WGS) entry which is preliminary data.</text>
</comment>
<dbReference type="Pfam" id="PF00383">
    <property type="entry name" value="dCMP_cyt_deam_1"/>
    <property type="match status" value="1"/>
</dbReference>
<dbReference type="Pfam" id="PF06972">
    <property type="entry name" value="GIP1_N"/>
    <property type="match status" value="1"/>
</dbReference>
<protein>
    <recommendedName>
        <fullName evidence="4">CMP/dCMP-type deaminase domain-containing protein</fullName>
    </recommendedName>
</protein>
<dbReference type="CDD" id="cd01285">
    <property type="entry name" value="nucleoside_deaminase"/>
    <property type="match status" value="1"/>
</dbReference>
<keyword evidence="1" id="KW-0819">tRNA processing</keyword>
<dbReference type="EMBL" id="CM035439">
    <property type="protein sequence ID" value="KAH7283751.1"/>
    <property type="molecule type" value="Genomic_DNA"/>
</dbReference>
<evidence type="ECO:0000313" key="5">
    <source>
        <dbReference type="EMBL" id="KAH7283751.1"/>
    </source>
</evidence>